<dbReference type="EMBL" id="CP009268">
    <property type="protein sequence ID" value="AJA53193.1"/>
    <property type="molecule type" value="Genomic_DNA"/>
</dbReference>
<dbReference type="InterPro" id="IPR028082">
    <property type="entry name" value="Peripla_BP_I"/>
</dbReference>
<dbReference type="CDD" id="cd06267">
    <property type="entry name" value="PBP1_LacI_sugar_binding-like"/>
    <property type="match status" value="1"/>
</dbReference>
<feature type="domain" description="HTH cro/C1-type" evidence="5">
    <location>
        <begin position="6"/>
        <end position="51"/>
    </location>
</feature>
<dbReference type="KEGG" id="cpat:CLPA_c31390"/>
<dbReference type="Proteomes" id="UP000030905">
    <property type="component" value="Chromosome"/>
</dbReference>
<evidence type="ECO:0000256" key="2">
    <source>
        <dbReference type="ARBA" id="ARBA00023125"/>
    </source>
</evidence>
<name>A0A0H3JB68_CLOPA</name>
<proteinExistence type="predicted"/>
<gene>
    <name evidence="6" type="primary">ccpA1</name>
    <name evidence="6" type="ORF">CLPA_c31390</name>
    <name evidence="7" type="ORF">CP6013_00046</name>
</gene>
<dbReference type="SUPFAM" id="SSF47413">
    <property type="entry name" value="lambda repressor-like DNA-binding domains"/>
    <property type="match status" value="1"/>
</dbReference>
<dbReference type="Gene3D" id="1.10.260.40">
    <property type="entry name" value="lambda repressor-like DNA-binding domains"/>
    <property type="match status" value="1"/>
</dbReference>
<dbReference type="InterPro" id="IPR010982">
    <property type="entry name" value="Lambda_DNA-bd_dom_sf"/>
</dbReference>
<accession>A0A0H3JB68</accession>
<dbReference type="InterPro" id="IPR001387">
    <property type="entry name" value="Cro/C1-type_HTH"/>
</dbReference>
<dbReference type="PROSITE" id="PS50943">
    <property type="entry name" value="HTH_CROC1"/>
    <property type="match status" value="1"/>
</dbReference>
<dbReference type="AlphaFoldDB" id="A0A0H3JB68"/>
<dbReference type="InterPro" id="IPR000843">
    <property type="entry name" value="HTH_LacI"/>
</dbReference>
<evidence type="ECO:0000313" key="9">
    <source>
        <dbReference type="Proteomes" id="UP000030905"/>
    </source>
</evidence>
<dbReference type="PROSITE" id="PS50932">
    <property type="entry name" value="HTH_LACI_2"/>
    <property type="match status" value="1"/>
</dbReference>
<evidence type="ECO:0000256" key="1">
    <source>
        <dbReference type="ARBA" id="ARBA00023015"/>
    </source>
</evidence>
<dbReference type="InterPro" id="IPR046335">
    <property type="entry name" value="LacI/GalR-like_sensor"/>
</dbReference>
<evidence type="ECO:0000259" key="4">
    <source>
        <dbReference type="PROSITE" id="PS50932"/>
    </source>
</evidence>
<dbReference type="EMBL" id="JPGY02000001">
    <property type="protein sequence ID" value="KRU10799.1"/>
    <property type="molecule type" value="Genomic_DNA"/>
</dbReference>
<reference evidence="7 8" key="3">
    <citation type="journal article" name="Genome Announc.">
        <title>Improved Draft Genome Sequence of Clostridium pasteurianum Strain ATCC 6013 (DSM 525) Using a Hybrid Next-Generation Sequencing Approach.</title>
        <authorList>
            <person name="Pyne M.E."/>
            <person name="Utturkar S."/>
            <person name="Brown S.D."/>
            <person name="Moo-Young M."/>
            <person name="Chung D.A."/>
            <person name="Chou C.P."/>
        </authorList>
    </citation>
    <scope>NUCLEOTIDE SEQUENCE [LARGE SCALE GENOMIC DNA]</scope>
    <source>
        <strain evidence="7 8">ATCC 6013</strain>
    </source>
</reference>
<dbReference type="Pfam" id="PF13377">
    <property type="entry name" value="Peripla_BP_3"/>
    <property type="match status" value="1"/>
</dbReference>
<protein>
    <submittedName>
        <fullName evidence="6">Catabolite control protein A</fullName>
    </submittedName>
    <submittedName>
        <fullName evidence="7">Transcriptional regulator, LacI family</fullName>
    </submittedName>
</protein>
<dbReference type="CDD" id="cd01392">
    <property type="entry name" value="HTH_LacI"/>
    <property type="match status" value="1"/>
</dbReference>
<evidence type="ECO:0000313" key="8">
    <source>
        <dbReference type="Proteomes" id="UP000028042"/>
    </source>
</evidence>
<evidence type="ECO:0000313" key="7">
    <source>
        <dbReference type="EMBL" id="KRU10799.1"/>
    </source>
</evidence>
<keyword evidence="2" id="KW-0238">DNA-binding</keyword>
<dbReference type="RefSeq" id="WP_003445605.1">
    <property type="nucleotide sequence ID" value="NZ_ANZB01000007.1"/>
</dbReference>
<dbReference type="KEGG" id="cpae:CPAST_c31390"/>
<sequence length="340" mass="38504">MKVNIKDVAREAGVSMSTVSRVLNNNYPVKAETKKRVEDAIEKLNFSPNVLARSLVNQNTKTIGVVAPSIDNLFFPTVIKEIEHILRKNDYSIYLCDTDDKASEEINYIKSLLGRQVDGIISIDPKTENMKNGFYEDISKTIPLVCINGYNKDIKCNFVLNDEVSGSIQAMEHLIALGHKNIFFIRGEKSYSYDLKENVYIESLKKHKLLRNKKIINIGHGNSNETVENTMNIIYSKLKKNVKFPVAFFCCNDLIALGVMNACKKSELHVPNDVSIIGFDNILISNIIEPKLTTVDQNMYLLGEKSANMILDIIKNKDNNLKRVQLNTKLIIRNSCKKVI</sequence>
<dbReference type="SMART" id="SM00354">
    <property type="entry name" value="HTH_LACI"/>
    <property type="match status" value="1"/>
</dbReference>
<keyword evidence="3" id="KW-0804">Transcription</keyword>
<reference evidence="7" key="2">
    <citation type="submission" date="2015-10" db="EMBL/GenBank/DDBJ databases">
        <title>Improved Draft Genome Sequence of Clostridium pasteurianum Strain ATCC 6013 (DSM 525) Using a Hybrid Next-Generation Sequencing Approach.</title>
        <authorList>
            <person name="Pyne M.E."/>
            <person name="Utturkar S.M."/>
            <person name="Brown S.D."/>
            <person name="Moo-Young M."/>
            <person name="Chung D.A."/>
            <person name="Chou P.C."/>
        </authorList>
    </citation>
    <scope>NUCLEOTIDE SEQUENCE</scope>
    <source>
        <strain evidence="7">ATCC 6013</strain>
    </source>
</reference>
<keyword evidence="1" id="KW-0805">Transcription regulation</keyword>
<evidence type="ECO:0000256" key="3">
    <source>
        <dbReference type="ARBA" id="ARBA00023163"/>
    </source>
</evidence>
<dbReference type="GO" id="GO:0000976">
    <property type="term" value="F:transcription cis-regulatory region binding"/>
    <property type="evidence" value="ECO:0007669"/>
    <property type="project" value="TreeGrafter"/>
</dbReference>
<dbReference type="PRINTS" id="PR00036">
    <property type="entry name" value="HTHLACI"/>
</dbReference>
<dbReference type="PANTHER" id="PTHR30146">
    <property type="entry name" value="LACI-RELATED TRANSCRIPTIONAL REPRESSOR"/>
    <property type="match status" value="1"/>
</dbReference>
<feature type="domain" description="HTH lacI-type" evidence="4">
    <location>
        <begin position="3"/>
        <end position="57"/>
    </location>
</feature>
<dbReference type="PANTHER" id="PTHR30146:SF109">
    <property type="entry name" value="HTH-TYPE TRANSCRIPTIONAL REGULATOR GALS"/>
    <property type="match status" value="1"/>
</dbReference>
<dbReference type="Gene3D" id="3.40.50.2300">
    <property type="match status" value="2"/>
</dbReference>
<organism evidence="6 9">
    <name type="scientific">Clostridium pasteurianum DSM 525 = ATCC 6013</name>
    <dbReference type="NCBI Taxonomy" id="1262449"/>
    <lineage>
        <taxon>Bacteria</taxon>
        <taxon>Bacillati</taxon>
        <taxon>Bacillota</taxon>
        <taxon>Clostridia</taxon>
        <taxon>Eubacteriales</taxon>
        <taxon>Clostridiaceae</taxon>
        <taxon>Clostridium</taxon>
    </lineage>
</organism>
<dbReference type="GeneID" id="93075247"/>
<dbReference type="SUPFAM" id="SSF53822">
    <property type="entry name" value="Periplasmic binding protein-like I"/>
    <property type="match status" value="1"/>
</dbReference>
<evidence type="ECO:0000313" key="6">
    <source>
        <dbReference type="EMBL" id="AJA53193.1"/>
    </source>
</evidence>
<reference evidence="6 9" key="1">
    <citation type="journal article" date="2015" name="Genome Announc.">
        <title>Complete Genome Sequence of the Nitrogen-Fixing and Solvent-Producing Clostridium pasteurianum DSM 525.</title>
        <authorList>
            <person name="Poehlein A."/>
            <person name="Grosse-Honebrink A."/>
            <person name="Zhang Y."/>
            <person name="Minton N.P."/>
            <person name="Daniel R."/>
        </authorList>
    </citation>
    <scope>NUCLEOTIDE SEQUENCE [LARGE SCALE GENOMIC DNA]</scope>
    <source>
        <strain evidence="6">DSM 525</strain>
        <strain evidence="9">DSM 525 / ATCC 6013</strain>
    </source>
</reference>
<dbReference type="PROSITE" id="PS00356">
    <property type="entry name" value="HTH_LACI_1"/>
    <property type="match status" value="1"/>
</dbReference>
<dbReference type="eggNOG" id="COG1609">
    <property type="taxonomic scope" value="Bacteria"/>
</dbReference>
<dbReference type="PATRIC" id="fig|1262449.3.peg.2410"/>
<dbReference type="Pfam" id="PF00356">
    <property type="entry name" value="LacI"/>
    <property type="match status" value="1"/>
</dbReference>
<evidence type="ECO:0000259" key="5">
    <source>
        <dbReference type="PROSITE" id="PS50943"/>
    </source>
</evidence>
<dbReference type="Proteomes" id="UP000028042">
    <property type="component" value="Unassembled WGS sequence"/>
</dbReference>
<dbReference type="GO" id="GO:0003700">
    <property type="term" value="F:DNA-binding transcription factor activity"/>
    <property type="evidence" value="ECO:0007669"/>
    <property type="project" value="TreeGrafter"/>
</dbReference>
<keyword evidence="9" id="KW-1185">Reference proteome</keyword>